<dbReference type="EC" id="3.1.1.29" evidence="1"/>
<evidence type="ECO:0000256" key="2">
    <source>
        <dbReference type="ARBA" id="ARBA00022801"/>
    </source>
</evidence>
<dbReference type="STRING" id="104452.A0A0L7K3A7"/>
<dbReference type="Proteomes" id="UP000037510">
    <property type="component" value="Unassembled WGS sequence"/>
</dbReference>
<comment type="catalytic activity">
    <reaction evidence="4">
        <text>an N-acyl-L-alpha-aminoacyl-tRNA + H2O = an N-acyl-L-amino acid + a tRNA + H(+)</text>
        <dbReference type="Rhea" id="RHEA:54448"/>
        <dbReference type="Rhea" id="RHEA-COMP:10123"/>
        <dbReference type="Rhea" id="RHEA-COMP:13883"/>
        <dbReference type="ChEBI" id="CHEBI:15377"/>
        <dbReference type="ChEBI" id="CHEBI:15378"/>
        <dbReference type="ChEBI" id="CHEBI:59874"/>
        <dbReference type="ChEBI" id="CHEBI:78442"/>
        <dbReference type="ChEBI" id="CHEBI:138191"/>
        <dbReference type="EC" id="3.1.1.29"/>
    </reaction>
</comment>
<dbReference type="AlphaFoldDB" id="A0A0L7K3A7"/>
<dbReference type="InterPro" id="IPR002833">
    <property type="entry name" value="PTH2"/>
</dbReference>
<keyword evidence="7" id="KW-1185">Reference proteome</keyword>
<organism evidence="6 7">
    <name type="scientific">Operophtera brumata</name>
    <name type="common">Winter moth</name>
    <name type="synonym">Phalaena brumata</name>
    <dbReference type="NCBI Taxonomy" id="104452"/>
    <lineage>
        <taxon>Eukaryota</taxon>
        <taxon>Metazoa</taxon>
        <taxon>Ecdysozoa</taxon>
        <taxon>Arthropoda</taxon>
        <taxon>Hexapoda</taxon>
        <taxon>Insecta</taxon>
        <taxon>Pterygota</taxon>
        <taxon>Neoptera</taxon>
        <taxon>Endopterygota</taxon>
        <taxon>Lepidoptera</taxon>
        <taxon>Glossata</taxon>
        <taxon>Ditrysia</taxon>
        <taxon>Geometroidea</taxon>
        <taxon>Geometridae</taxon>
        <taxon>Larentiinae</taxon>
        <taxon>Operophtera</taxon>
    </lineage>
</organism>
<dbReference type="PANTHER" id="PTHR12649">
    <property type="entry name" value="PEPTIDYL-TRNA HYDROLASE 2"/>
    <property type="match status" value="1"/>
</dbReference>
<sequence length="168" mass="18407">MDLDLNFLAGLSCGLCLGLSYFAMKRYAFAAPEVTKAVIKPNIKFTSRSEYKMVLVVRNDLNMTKGKIMSQCCHAAVGAFQEIQANSPRSLRKWQSTGQAKVAVKSNSLDELNKIAEEAFKLGIVTFKVTDDGNTQVDPDTLTCLGVGPAPKDIPQQSQEPKTYAKLK</sequence>
<evidence type="ECO:0000313" key="7">
    <source>
        <dbReference type="Proteomes" id="UP000037510"/>
    </source>
</evidence>
<dbReference type="GO" id="GO:0005829">
    <property type="term" value="C:cytosol"/>
    <property type="evidence" value="ECO:0007669"/>
    <property type="project" value="TreeGrafter"/>
</dbReference>
<evidence type="ECO:0000313" key="6">
    <source>
        <dbReference type="EMBL" id="KOB52159.1"/>
    </source>
</evidence>
<dbReference type="PANTHER" id="PTHR12649:SF11">
    <property type="entry name" value="PEPTIDYL-TRNA HYDROLASE 2, MITOCHONDRIAL"/>
    <property type="match status" value="1"/>
</dbReference>
<evidence type="ECO:0000256" key="4">
    <source>
        <dbReference type="ARBA" id="ARBA00048707"/>
    </source>
</evidence>
<reference evidence="6 7" key="1">
    <citation type="journal article" date="2015" name="Genome Biol. Evol.">
        <title>The genome of winter moth (Operophtera brumata) provides a genomic perspective on sexual dimorphism and phenology.</title>
        <authorList>
            <person name="Derks M.F."/>
            <person name="Smit S."/>
            <person name="Salis L."/>
            <person name="Schijlen E."/>
            <person name="Bossers A."/>
            <person name="Mateman C."/>
            <person name="Pijl A.S."/>
            <person name="de Ridder D."/>
            <person name="Groenen M.A."/>
            <person name="Visser M.E."/>
            <person name="Megens H.J."/>
        </authorList>
    </citation>
    <scope>NUCLEOTIDE SEQUENCE [LARGE SCALE GENOMIC DNA]</scope>
    <source>
        <strain evidence="6">WM2013NL</strain>
        <tissue evidence="6">Head and thorax</tissue>
    </source>
</reference>
<comment type="caution">
    <text evidence="6">The sequence shown here is derived from an EMBL/GenBank/DDBJ whole genome shotgun (WGS) entry which is preliminary data.</text>
</comment>
<protein>
    <recommendedName>
        <fullName evidence="1">peptidyl-tRNA hydrolase</fullName>
        <ecNumber evidence="1">3.1.1.29</ecNumber>
    </recommendedName>
</protein>
<dbReference type="InterPro" id="IPR023476">
    <property type="entry name" value="Pep_tRNA_hydro_II_dom_sf"/>
</dbReference>
<name>A0A0L7K3A7_OPEBR</name>
<dbReference type="EMBL" id="JTDY01013301">
    <property type="protein sequence ID" value="KOB52159.1"/>
    <property type="molecule type" value="Genomic_DNA"/>
</dbReference>
<dbReference type="FunFam" id="3.40.1490.10:FF:000001">
    <property type="entry name" value="Peptidyl-tRNA hydrolase 2"/>
    <property type="match status" value="1"/>
</dbReference>
<feature type="region of interest" description="Disordered" evidence="5">
    <location>
        <begin position="146"/>
        <end position="168"/>
    </location>
</feature>
<dbReference type="Pfam" id="PF01981">
    <property type="entry name" value="PTH2"/>
    <property type="match status" value="1"/>
</dbReference>
<dbReference type="CDD" id="cd02430">
    <property type="entry name" value="PTH2"/>
    <property type="match status" value="1"/>
</dbReference>
<dbReference type="SUPFAM" id="SSF102462">
    <property type="entry name" value="Peptidyl-tRNA hydrolase II"/>
    <property type="match status" value="1"/>
</dbReference>
<dbReference type="Gene3D" id="3.40.1490.10">
    <property type="entry name" value="Bit1"/>
    <property type="match status" value="1"/>
</dbReference>
<dbReference type="GO" id="GO:0004045">
    <property type="term" value="F:peptidyl-tRNA hydrolase activity"/>
    <property type="evidence" value="ECO:0007669"/>
    <property type="project" value="UniProtKB-EC"/>
</dbReference>
<proteinExistence type="inferred from homology"/>
<keyword evidence="2 6" id="KW-0378">Hydrolase</keyword>
<evidence type="ECO:0000256" key="1">
    <source>
        <dbReference type="ARBA" id="ARBA00013260"/>
    </source>
</evidence>
<accession>A0A0L7K3A7</accession>
<gene>
    <name evidence="6" type="ORF">OBRU01_26418</name>
</gene>
<evidence type="ECO:0000256" key="3">
    <source>
        <dbReference type="ARBA" id="ARBA00038050"/>
    </source>
</evidence>
<evidence type="ECO:0000256" key="5">
    <source>
        <dbReference type="SAM" id="MobiDB-lite"/>
    </source>
</evidence>
<dbReference type="NCBIfam" id="TIGR00283">
    <property type="entry name" value="arch_pth2"/>
    <property type="match status" value="1"/>
</dbReference>
<comment type="similarity">
    <text evidence="3">Belongs to the PTH2 family.</text>
</comment>